<dbReference type="GO" id="GO:0016020">
    <property type="term" value="C:membrane"/>
    <property type="evidence" value="ECO:0007669"/>
    <property type="project" value="InterPro"/>
</dbReference>
<proteinExistence type="predicted"/>
<dbReference type="InterPro" id="IPR005467">
    <property type="entry name" value="His_kinase_dom"/>
</dbReference>
<dbReference type="InterPro" id="IPR050482">
    <property type="entry name" value="Sensor_HK_TwoCompSys"/>
</dbReference>
<dbReference type="Pfam" id="PF02518">
    <property type="entry name" value="HATPase_c"/>
    <property type="match status" value="1"/>
</dbReference>
<feature type="transmembrane region" description="Helical" evidence="9">
    <location>
        <begin position="31"/>
        <end position="47"/>
    </location>
</feature>
<feature type="transmembrane region" description="Helical" evidence="9">
    <location>
        <begin position="53"/>
        <end position="74"/>
    </location>
</feature>
<keyword evidence="7" id="KW-0067">ATP-binding</keyword>
<dbReference type="GO" id="GO:0005524">
    <property type="term" value="F:ATP binding"/>
    <property type="evidence" value="ECO:0007669"/>
    <property type="project" value="UniProtKB-KW"/>
</dbReference>
<dbReference type="EMBL" id="JACHEM010000002">
    <property type="protein sequence ID" value="MBB6434253.1"/>
    <property type="molecule type" value="Genomic_DNA"/>
</dbReference>
<keyword evidence="4" id="KW-0808">Transferase</keyword>
<keyword evidence="3" id="KW-0597">Phosphoprotein</keyword>
<evidence type="ECO:0000256" key="4">
    <source>
        <dbReference type="ARBA" id="ARBA00022679"/>
    </source>
</evidence>
<evidence type="ECO:0000259" key="10">
    <source>
        <dbReference type="PROSITE" id="PS50109"/>
    </source>
</evidence>
<keyword evidence="9" id="KW-1133">Transmembrane helix</keyword>
<protein>
    <recommendedName>
        <fullName evidence="2">histidine kinase</fullName>
        <ecNumber evidence="2">2.7.13.3</ecNumber>
    </recommendedName>
</protein>
<dbReference type="Gene3D" id="1.20.5.1930">
    <property type="match status" value="1"/>
</dbReference>
<evidence type="ECO:0000256" key="7">
    <source>
        <dbReference type="ARBA" id="ARBA00022840"/>
    </source>
</evidence>
<evidence type="ECO:0000256" key="2">
    <source>
        <dbReference type="ARBA" id="ARBA00012438"/>
    </source>
</evidence>
<dbReference type="PROSITE" id="PS50109">
    <property type="entry name" value="HIS_KIN"/>
    <property type="match status" value="1"/>
</dbReference>
<dbReference type="AlphaFoldDB" id="A0A7X0HAU2"/>
<dbReference type="GO" id="GO:0000155">
    <property type="term" value="F:phosphorelay sensor kinase activity"/>
    <property type="evidence" value="ECO:0007669"/>
    <property type="project" value="InterPro"/>
</dbReference>
<dbReference type="CDD" id="cd16917">
    <property type="entry name" value="HATPase_UhpB-NarQ-NarX-like"/>
    <property type="match status" value="1"/>
</dbReference>
<evidence type="ECO:0000256" key="6">
    <source>
        <dbReference type="ARBA" id="ARBA00022777"/>
    </source>
</evidence>
<reference evidence="11 12" key="1">
    <citation type="submission" date="2020-08" db="EMBL/GenBank/DDBJ databases">
        <title>Genomic Encyclopedia of Type Strains, Phase IV (KMG-IV): sequencing the most valuable type-strain genomes for metagenomic binning, comparative biology and taxonomic classification.</title>
        <authorList>
            <person name="Goeker M."/>
        </authorList>
    </citation>
    <scope>NUCLEOTIDE SEQUENCE [LARGE SCALE GENOMIC DNA]</scope>
    <source>
        <strain evidence="11 12">DSM 40141</strain>
    </source>
</reference>
<dbReference type="EC" id="2.7.13.3" evidence="2"/>
<keyword evidence="12" id="KW-1185">Reference proteome</keyword>
<keyword evidence="8" id="KW-0902">Two-component regulatory system</keyword>
<comment type="caution">
    <text evidence="11">The sequence shown here is derived from an EMBL/GenBank/DDBJ whole genome shotgun (WGS) entry which is preliminary data.</text>
</comment>
<dbReference type="PANTHER" id="PTHR24421:SF10">
    <property type="entry name" value="NITRATE_NITRITE SENSOR PROTEIN NARQ"/>
    <property type="match status" value="1"/>
</dbReference>
<dbReference type="InterPro" id="IPR036890">
    <property type="entry name" value="HATPase_C_sf"/>
</dbReference>
<evidence type="ECO:0000256" key="9">
    <source>
        <dbReference type="SAM" id="Phobius"/>
    </source>
</evidence>
<evidence type="ECO:0000256" key="1">
    <source>
        <dbReference type="ARBA" id="ARBA00000085"/>
    </source>
</evidence>
<dbReference type="GO" id="GO:0046983">
    <property type="term" value="F:protein dimerization activity"/>
    <property type="evidence" value="ECO:0007669"/>
    <property type="project" value="InterPro"/>
</dbReference>
<dbReference type="SUPFAM" id="SSF55874">
    <property type="entry name" value="ATPase domain of HSP90 chaperone/DNA topoisomerase II/histidine kinase"/>
    <property type="match status" value="1"/>
</dbReference>
<accession>A0A7X0HAU2</accession>
<evidence type="ECO:0000256" key="8">
    <source>
        <dbReference type="ARBA" id="ARBA00023012"/>
    </source>
</evidence>
<dbReference type="Proteomes" id="UP000540423">
    <property type="component" value="Unassembled WGS sequence"/>
</dbReference>
<organism evidence="11 12">
    <name type="scientific">Streptomyces candidus</name>
    <dbReference type="NCBI Taxonomy" id="67283"/>
    <lineage>
        <taxon>Bacteria</taxon>
        <taxon>Bacillati</taxon>
        <taxon>Actinomycetota</taxon>
        <taxon>Actinomycetes</taxon>
        <taxon>Kitasatosporales</taxon>
        <taxon>Streptomycetaceae</taxon>
        <taxon>Streptomyces</taxon>
    </lineage>
</organism>
<dbReference type="InterPro" id="IPR011712">
    <property type="entry name" value="Sig_transdc_His_kin_sub3_dim/P"/>
</dbReference>
<name>A0A7X0HAU2_9ACTN</name>
<dbReference type="Pfam" id="PF07730">
    <property type="entry name" value="HisKA_3"/>
    <property type="match status" value="1"/>
</dbReference>
<evidence type="ECO:0000256" key="3">
    <source>
        <dbReference type="ARBA" id="ARBA00022553"/>
    </source>
</evidence>
<keyword evidence="6 11" id="KW-0418">Kinase</keyword>
<dbReference type="InterPro" id="IPR003594">
    <property type="entry name" value="HATPase_dom"/>
</dbReference>
<keyword evidence="9" id="KW-0812">Transmembrane</keyword>
<keyword evidence="5" id="KW-0547">Nucleotide-binding</keyword>
<feature type="domain" description="Histidine kinase" evidence="10">
    <location>
        <begin position="306"/>
        <end position="398"/>
    </location>
</feature>
<dbReference type="RefSeq" id="WP_185026754.1">
    <property type="nucleotide sequence ID" value="NZ_BNBN01000002.1"/>
</dbReference>
<evidence type="ECO:0000256" key="5">
    <source>
        <dbReference type="ARBA" id="ARBA00022741"/>
    </source>
</evidence>
<evidence type="ECO:0000313" key="11">
    <source>
        <dbReference type="EMBL" id="MBB6434253.1"/>
    </source>
</evidence>
<feature type="transmembrane region" description="Helical" evidence="9">
    <location>
        <begin position="86"/>
        <end position="107"/>
    </location>
</feature>
<evidence type="ECO:0000313" key="12">
    <source>
        <dbReference type="Proteomes" id="UP000540423"/>
    </source>
</evidence>
<dbReference type="Gene3D" id="3.30.565.10">
    <property type="entry name" value="Histidine kinase-like ATPase, C-terminal domain"/>
    <property type="match status" value="1"/>
</dbReference>
<comment type="catalytic activity">
    <reaction evidence="1">
        <text>ATP + protein L-histidine = ADP + protein N-phospho-L-histidine.</text>
        <dbReference type="EC" id="2.7.13.3"/>
    </reaction>
</comment>
<keyword evidence="9" id="KW-0472">Membrane</keyword>
<sequence>MGSQTKQSRGGLTAWPSVEELSRLGVPRVRMAIDFVMWLGIGFWLIWEAYDSQVFGGAAVVVPPLAIAAVVGAAELYDRQTARHRLGPSLGVLGAVTLLATGSYAVGANTPGAILLIVCSVQALQRLPLAVGLPASLAIMGVHALVGEVSLREMAVVGVGIVVVGYMLRLDAQARGSGFRLLAQERAARLAEAESAALAERTRIAREIHDVLAHSLSAQMVHLEAARLLIEREPPGPFRDGVLERVVAARGMAKEGLAETRQALSALRGDMAPVEDYLRELAAMDRAEVRVTGERRSLSADASQAVRRVAQEALTNVRKHAPGAAVRIELAYDRDTVALEIRDLGGPDAGAPDARVELAKAGAGYGLLGMRERAELLGGSLSAGPEGEGFVVRLRMPV</sequence>
<gene>
    <name evidence="11" type="ORF">HNQ79_000701</name>
</gene>
<dbReference type="PANTHER" id="PTHR24421">
    <property type="entry name" value="NITRATE/NITRITE SENSOR PROTEIN NARX-RELATED"/>
    <property type="match status" value="1"/>
</dbReference>